<evidence type="ECO:0000256" key="8">
    <source>
        <dbReference type="ARBA" id="ARBA00022676"/>
    </source>
</evidence>
<evidence type="ECO:0000256" key="10">
    <source>
        <dbReference type="ARBA" id="ARBA00022692"/>
    </source>
</evidence>
<keyword evidence="23" id="KW-1185">Reference proteome</keyword>
<accession>A0A7H0F041</accession>
<proteinExistence type="inferred from homology"/>
<dbReference type="GO" id="GO:0046872">
    <property type="term" value="F:metal ion binding"/>
    <property type="evidence" value="ECO:0007669"/>
    <property type="project" value="UniProtKB-KW"/>
</dbReference>
<dbReference type="GO" id="GO:0006488">
    <property type="term" value="P:dolichol-linked oligosaccharide biosynthetic process"/>
    <property type="evidence" value="ECO:0007669"/>
    <property type="project" value="TreeGrafter"/>
</dbReference>
<gene>
    <name evidence="22" type="ORF">IAR63_16555</name>
</gene>
<comment type="subcellular location">
    <subcellularLocation>
        <location evidence="4">Endomembrane system</location>
    </subcellularLocation>
</comment>
<comment type="cofactor">
    <cofactor evidence="1">
        <name>Ca(2+)</name>
        <dbReference type="ChEBI" id="CHEBI:29108"/>
    </cofactor>
</comment>
<evidence type="ECO:0000256" key="13">
    <source>
        <dbReference type="ARBA" id="ARBA00022989"/>
    </source>
</evidence>
<evidence type="ECO:0000256" key="5">
    <source>
        <dbReference type="ARBA" id="ARBA00004922"/>
    </source>
</evidence>
<evidence type="ECO:0000256" key="16">
    <source>
        <dbReference type="ARBA" id="ARBA00053724"/>
    </source>
</evidence>
<evidence type="ECO:0000256" key="20">
    <source>
        <dbReference type="ARBA" id="ARBA00083744"/>
    </source>
</evidence>
<evidence type="ECO:0000256" key="17">
    <source>
        <dbReference type="ARBA" id="ARBA00074878"/>
    </source>
</evidence>
<keyword evidence="10" id="KW-0812">Transmembrane</keyword>
<dbReference type="EC" id="2.4.1.83" evidence="7"/>
<evidence type="ECO:0000256" key="7">
    <source>
        <dbReference type="ARBA" id="ARBA00012704"/>
    </source>
</evidence>
<dbReference type="GO" id="GO:0012505">
    <property type="term" value="C:endomembrane system"/>
    <property type="evidence" value="ECO:0007669"/>
    <property type="project" value="UniProtKB-SubCell"/>
</dbReference>
<dbReference type="InterPro" id="IPR029044">
    <property type="entry name" value="Nucleotide-diphossugar_trans"/>
</dbReference>
<dbReference type="Gene3D" id="3.90.550.10">
    <property type="entry name" value="Spore Coat Polysaccharide Biosynthesis Protein SpsA, Chain A"/>
    <property type="match status" value="1"/>
</dbReference>
<keyword evidence="12" id="KW-0460">Magnesium</keyword>
<keyword evidence="14" id="KW-0472">Membrane</keyword>
<organism evidence="22 23">
    <name type="scientific">Cylindrospermopsis curvispora GIHE-G1</name>
    <dbReference type="NCBI Taxonomy" id="2666332"/>
    <lineage>
        <taxon>Bacteria</taxon>
        <taxon>Bacillati</taxon>
        <taxon>Cyanobacteriota</taxon>
        <taxon>Cyanophyceae</taxon>
        <taxon>Nostocales</taxon>
        <taxon>Aphanizomenonaceae</taxon>
        <taxon>Cylindrospermopsis</taxon>
    </lineage>
</organism>
<dbReference type="AlphaFoldDB" id="A0A7H0F041"/>
<dbReference type="InterPro" id="IPR039528">
    <property type="entry name" value="DPM1-like"/>
</dbReference>
<sequence length="266" mass="30083">MTNNSSKDLVLAPSGSLEITALSEVSSSVKPVYLSLVIPTYNESKNILAVVHLLSDLLNEALVDNYELIVVDDDSYDRTWEIAQELTKDYPRLRVIRRQGERGLSTAVIRGWQIAQGEILGVIDGDLQHPPEVLLKLLKAMDQEADIAVASRNITGGGTSDWQWHRRFLSRGAQFLGLLILPDIVSRVSDPMSGYFLVRRKAIAQKLMSPLGYKILIEVLGRGEINHIIEVGYVFQERQEGASKVTWRQYIEYLIHLVRLRFHVVY</sequence>
<protein>
    <recommendedName>
        <fullName evidence="17">Dolichol-phosphate mannosyltransferase</fullName>
        <ecNumber evidence="7">2.4.1.83</ecNumber>
    </recommendedName>
    <alternativeName>
        <fullName evidence="19">Dolichol-phosphate mannose synthase</fullName>
    </alternativeName>
    <alternativeName>
        <fullName evidence="18">Dolichyl-phosphate beta-D-mannosyltransferase</fullName>
    </alternativeName>
    <alternativeName>
        <fullName evidence="20">Mannose-P-dolichol synthase</fullName>
    </alternativeName>
</protein>
<evidence type="ECO:0000256" key="6">
    <source>
        <dbReference type="ARBA" id="ARBA00006739"/>
    </source>
</evidence>
<evidence type="ECO:0000256" key="19">
    <source>
        <dbReference type="ARBA" id="ARBA00082614"/>
    </source>
</evidence>
<dbReference type="SUPFAM" id="SSF53448">
    <property type="entry name" value="Nucleotide-diphospho-sugar transferases"/>
    <property type="match status" value="1"/>
</dbReference>
<evidence type="ECO:0000256" key="9">
    <source>
        <dbReference type="ARBA" id="ARBA00022679"/>
    </source>
</evidence>
<dbReference type="GO" id="GO:0016020">
    <property type="term" value="C:membrane"/>
    <property type="evidence" value="ECO:0007669"/>
    <property type="project" value="UniProtKB-ARBA"/>
</dbReference>
<dbReference type="InterPro" id="IPR001173">
    <property type="entry name" value="Glyco_trans_2-like"/>
</dbReference>
<dbReference type="GO" id="GO:0006506">
    <property type="term" value="P:GPI anchor biosynthetic process"/>
    <property type="evidence" value="ECO:0007669"/>
    <property type="project" value="TreeGrafter"/>
</dbReference>
<evidence type="ECO:0000256" key="14">
    <source>
        <dbReference type="ARBA" id="ARBA00023136"/>
    </source>
</evidence>
<evidence type="ECO:0000313" key="23">
    <source>
        <dbReference type="Proteomes" id="UP000516013"/>
    </source>
</evidence>
<dbReference type="FunFam" id="3.90.550.10:FF:000119">
    <property type="entry name" value="Dolichol-phosphate mannosyltransferase subunit 1"/>
    <property type="match status" value="1"/>
</dbReference>
<comment type="pathway">
    <text evidence="5">Protein modification; protein glycosylation.</text>
</comment>
<dbReference type="GO" id="GO:0004582">
    <property type="term" value="F:dolichyl-phosphate beta-D-mannosyltransferase activity"/>
    <property type="evidence" value="ECO:0007669"/>
    <property type="project" value="UniProtKB-EC"/>
</dbReference>
<evidence type="ECO:0000256" key="1">
    <source>
        <dbReference type="ARBA" id="ARBA00001913"/>
    </source>
</evidence>
<reference evidence="22 23" key="1">
    <citation type="submission" date="2020-08" db="EMBL/GenBank/DDBJ databases">
        <title>Complete genome sequence of Raphidiopsis curvispora isolated from drinking water reservoir in South Korea.</title>
        <authorList>
            <person name="Jeong J."/>
        </authorList>
    </citation>
    <scope>NUCLEOTIDE SEQUENCE [LARGE SCALE GENOMIC DNA]</scope>
    <source>
        <strain evidence="22 23">GIHE-G1</strain>
    </source>
</reference>
<keyword evidence="13" id="KW-1133">Transmembrane helix</keyword>
<comment type="function">
    <text evidence="16">Transfers mannose from GDP-mannose to dolichol monophosphate to form dolichol phosphate mannose (Dol-P-Man) which is the mannosyl donor in pathways leading to N-glycosylation, glycosyl phosphatidylinositol membrane anchoring, and O-mannosylation of proteins.</text>
</comment>
<keyword evidence="9" id="KW-0808">Transferase</keyword>
<keyword evidence="11" id="KW-0479">Metal-binding</keyword>
<dbReference type="KEGG" id="ccur:IAR63_16555"/>
<feature type="domain" description="Glycosyltransferase 2-like" evidence="21">
    <location>
        <begin position="35"/>
        <end position="195"/>
    </location>
</feature>
<evidence type="ECO:0000256" key="15">
    <source>
        <dbReference type="ARBA" id="ARBA00023211"/>
    </source>
</evidence>
<comment type="cofactor">
    <cofactor evidence="2">
        <name>Mn(2+)</name>
        <dbReference type="ChEBI" id="CHEBI:29035"/>
    </cofactor>
</comment>
<dbReference type="Pfam" id="PF00535">
    <property type="entry name" value="Glycos_transf_2"/>
    <property type="match status" value="1"/>
</dbReference>
<evidence type="ECO:0000256" key="11">
    <source>
        <dbReference type="ARBA" id="ARBA00022723"/>
    </source>
</evidence>
<dbReference type="GO" id="GO:0035269">
    <property type="term" value="P:protein O-linked glycosylation via mannose"/>
    <property type="evidence" value="ECO:0007669"/>
    <property type="project" value="TreeGrafter"/>
</dbReference>
<evidence type="ECO:0000313" key="22">
    <source>
        <dbReference type="EMBL" id="QNP29407.1"/>
    </source>
</evidence>
<evidence type="ECO:0000256" key="3">
    <source>
        <dbReference type="ARBA" id="ARBA00001946"/>
    </source>
</evidence>
<dbReference type="Proteomes" id="UP000516013">
    <property type="component" value="Chromosome"/>
</dbReference>
<evidence type="ECO:0000259" key="21">
    <source>
        <dbReference type="Pfam" id="PF00535"/>
    </source>
</evidence>
<dbReference type="RefSeq" id="WP_057178222.1">
    <property type="nucleotide sequence ID" value="NZ_CP060822.1"/>
</dbReference>
<keyword evidence="8" id="KW-0328">Glycosyltransferase</keyword>
<evidence type="ECO:0000256" key="12">
    <source>
        <dbReference type="ARBA" id="ARBA00022842"/>
    </source>
</evidence>
<comment type="cofactor">
    <cofactor evidence="3">
        <name>Mg(2+)</name>
        <dbReference type="ChEBI" id="CHEBI:18420"/>
    </cofactor>
</comment>
<keyword evidence="15" id="KW-0464">Manganese</keyword>
<comment type="similarity">
    <text evidence="6">Belongs to the glycosyltransferase 2 family.</text>
</comment>
<name>A0A7H0F041_9CYAN</name>
<evidence type="ECO:0000256" key="18">
    <source>
        <dbReference type="ARBA" id="ARBA00082336"/>
    </source>
</evidence>
<dbReference type="CDD" id="cd06442">
    <property type="entry name" value="DPM1_like"/>
    <property type="match status" value="1"/>
</dbReference>
<evidence type="ECO:0000256" key="2">
    <source>
        <dbReference type="ARBA" id="ARBA00001936"/>
    </source>
</evidence>
<dbReference type="EMBL" id="CP060822">
    <property type="protein sequence ID" value="QNP29407.1"/>
    <property type="molecule type" value="Genomic_DNA"/>
</dbReference>
<dbReference type="PANTHER" id="PTHR43398:SF1">
    <property type="entry name" value="DOLICHOL-PHOSPHATE MANNOSYLTRANSFERASE SUBUNIT 1"/>
    <property type="match status" value="1"/>
</dbReference>
<evidence type="ECO:0000256" key="4">
    <source>
        <dbReference type="ARBA" id="ARBA00004308"/>
    </source>
</evidence>
<dbReference type="PANTHER" id="PTHR43398">
    <property type="entry name" value="DOLICHOL-PHOSPHATE MANNOSYLTRANSFERASE SUBUNIT 1"/>
    <property type="match status" value="1"/>
</dbReference>